<gene>
    <name evidence="3" type="ORF">AK812_SmicGene2641</name>
</gene>
<proteinExistence type="predicted"/>
<protein>
    <submittedName>
        <fullName evidence="3">Uncharacterized protein</fullName>
    </submittedName>
</protein>
<evidence type="ECO:0000313" key="4">
    <source>
        <dbReference type="Proteomes" id="UP000186817"/>
    </source>
</evidence>
<name>A0A1Q9F135_SYMMI</name>
<keyword evidence="2" id="KW-1133">Transmembrane helix</keyword>
<keyword evidence="2" id="KW-0812">Transmembrane</keyword>
<evidence type="ECO:0000256" key="1">
    <source>
        <dbReference type="SAM" id="MobiDB-lite"/>
    </source>
</evidence>
<sequence>MLKAASAAFSPSKFAPRNFKTDHNSDHNFLAKAISHWRTAKSVIRAPWELRHLCATGSKKRYKIDAEVLDWQAVYGHEQMRCLEPAAHTVASPLLLMDTLAFVPPAPPLKSENTKGNGTLDFQDLCKLLRRGDPNLTDMEVQALLDVQDKDKVLARTARARRNLRAFYLAQHGKKLSSAFNIWSAEKMAPYVLGLVIFIAIAVTGGLMWSWPENSRPGCGIKRAPTGARPLEGCFAKTAVDSDGRQTAYLFVHECIFLQSVYPKFGLDHKQFFFRKWISKYAEKIFPQSMEKSNWMTLQGDPELRDGIGRFALHPDHRVNERSSLVEPRAQDALYCARDQDVRTFPFVWRRPDEKPGPRTERDGQLEPQLERRKMPRREISRERLGCYRRPTPPAGCDEALREVKKQAERIKELLAKNLGWCRGESGLGAMGSFVSFEGTEFRSGPSELAWKSAKGCFRTLGLKATANQEEVRKAKGRSLLLWVDDLSLEDIIANWLAGEDWRNYFEKYGIGKDAYRVMQFEALTELFEWLGVPAEDSALRFIQGKVSKDANEKHFGLYCDHLVHGDHRIIDEHHRVPSAPAGWCRDSGPESVLAVSSYDLVLLGETSASVPQNERPLGGSEVEAKLAEEEAAEAAMDDKKR</sequence>
<evidence type="ECO:0000313" key="3">
    <source>
        <dbReference type="EMBL" id="OLQ13400.1"/>
    </source>
</evidence>
<keyword evidence="4" id="KW-1185">Reference proteome</keyword>
<accession>A0A1Q9F135</accession>
<keyword evidence="2" id="KW-0472">Membrane</keyword>
<dbReference type="Proteomes" id="UP000186817">
    <property type="component" value="Unassembled WGS sequence"/>
</dbReference>
<dbReference type="AlphaFoldDB" id="A0A1Q9F135"/>
<comment type="caution">
    <text evidence="3">The sequence shown here is derived from an EMBL/GenBank/DDBJ whole genome shotgun (WGS) entry which is preliminary data.</text>
</comment>
<feature type="transmembrane region" description="Helical" evidence="2">
    <location>
        <begin position="191"/>
        <end position="211"/>
    </location>
</feature>
<feature type="region of interest" description="Disordered" evidence="1">
    <location>
        <begin position="349"/>
        <end position="374"/>
    </location>
</feature>
<evidence type="ECO:0000256" key="2">
    <source>
        <dbReference type="SAM" id="Phobius"/>
    </source>
</evidence>
<dbReference type="OrthoDB" id="425519at2759"/>
<organism evidence="3 4">
    <name type="scientific">Symbiodinium microadriaticum</name>
    <name type="common">Dinoflagellate</name>
    <name type="synonym">Zooxanthella microadriatica</name>
    <dbReference type="NCBI Taxonomy" id="2951"/>
    <lineage>
        <taxon>Eukaryota</taxon>
        <taxon>Sar</taxon>
        <taxon>Alveolata</taxon>
        <taxon>Dinophyceae</taxon>
        <taxon>Suessiales</taxon>
        <taxon>Symbiodiniaceae</taxon>
        <taxon>Symbiodinium</taxon>
    </lineage>
</organism>
<feature type="compositionally biased region" description="Basic and acidic residues" evidence="1">
    <location>
        <begin position="350"/>
        <end position="374"/>
    </location>
</feature>
<reference evidence="3 4" key="1">
    <citation type="submission" date="2016-02" db="EMBL/GenBank/DDBJ databases">
        <title>Genome analysis of coral dinoflagellate symbionts highlights evolutionary adaptations to a symbiotic lifestyle.</title>
        <authorList>
            <person name="Aranda M."/>
            <person name="Li Y."/>
            <person name="Liew Y.J."/>
            <person name="Baumgarten S."/>
            <person name="Simakov O."/>
            <person name="Wilson M."/>
            <person name="Piel J."/>
            <person name="Ashoor H."/>
            <person name="Bougouffa S."/>
            <person name="Bajic V.B."/>
            <person name="Ryu T."/>
            <person name="Ravasi T."/>
            <person name="Bayer T."/>
            <person name="Micklem G."/>
            <person name="Kim H."/>
            <person name="Bhak J."/>
            <person name="Lajeunesse T.C."/>
            <person name="Voolstra C.R."/>
        </authorList>
    </citation>
    <scope>NUCLEOTIDE SEQUENCE [LARGE SCALE GENOMIC DNA]</scope>
    <source>
        <strain evidence="3 4">CCMP2467</strain>
    </source>
</reference>
<dbReference type="EMBL" id="LSRX01000029">
    <property type="protein sequence ID" value="OLQ13400.1"/>
    <property type="molecule type" value="Genomic_DNA"/>
</dbReference>